<dbReference type="CDD" id="cd00408">
    <property type="entry name" value="DHDPS-like"/>
    <property type="match status" value="1"/>
</dbReference>
<comment type="caution">
    <text evidence="4">The sequence shown here is derived from an EMBL/GenBank/DDBJ whole genome shotgun (WGS) entry which is preliminary data.</text>
</comment>
<gene>
    <name evidence="4" type="ORF">NUM_03090</name>
</gene>
<keyword evidence="2 3" id="KW-0456">Lyase</keyword>
<comment type="similarity">
    <text evidence="1 3">Belongs to the DapA family.</text>
</comment>
<evidence type="ECO:0000256" key="3">
    <source>
        <dbReference type="PIRNR" id="PIRNR001365"/>
    </source>
</evidence>
<dbReference type="EMBL" id="BOPO01000003">
    <property type="protein sequence ID" value="GIL25054.1"/>
    <property type="molecule type" value="Genomic_DNA"/>
</dbReference>
<keyword evidence="5" id="KW-1185">Reference proteome</keyword>
<dbReference type="Pfam" id="PF00701">
    <property type="entry name" value="DHDPS"/>
    <property type="match status" value="1"/>
</dbReference>
<dbReference type="PANTHER" id="PTHR12128">
    <property type="entry name" value="DIHYDRODIPICOLINATE SYNTHASE"/>
    <property type="match status" value="1"/>
</dbReference>
<dbReference type="SUPFAM" id="SSF51569">
    <property type="entry name" value="Aldolase"/>
    <property type="match status" value="1"/>
</dbReference>
<proteinExistence type="inferred from homology"/>
<dbReference type="InterPro" id="IPR013785">
    <property type="entry name" value="Aldolase_TIM"/>
</dbReference>
<dbReference type="GO" id="GO:0008840">
    <property type="term" value="F:4-hydroxy-tetrahydrodipicolinate synthase activity"/>
    <property type="evidence" value="ECO:0007669"/>
    <property type="project" value="TreeGrafter"/>
</dbReference>
<evidence type="ECO:0000256" key="2">
    <source>
        <dbReference type="ARBA" id="ARBA00023239"/>
    </source>
</evidence>
<dbReference type="PANTHER" id="PTHR12128:SF66">
    <property type="entry name" value="4-HYDROXY-2-OXOGLUTARATE ALDOLASE, MITOCHONDRIAL"/>
    <property type="match status" value="1"/>
</dbReference>
<protein>
    <submittedName>
        <fullName evidence="4">Dihydrodipicolinate synthase family protein</fullName>
    </submittedName>
</protein>
<accession>A0A8J4A7E4</accession>
<dbReference type="GO" id="GO:0005829">
    <property type="term" value="C:cytosol"/>
    <property type="evidence" value="ECO:0007669"/>
    <property type="project" value="TreeGrafter"/>
</dbReference>
<evidence type="ECO:0000256" key="1">
    <source>
        <dbReference type="ARBA" id="ARBA00007592"/>
    </source>
</evidence>
<dbReference type="SMART" id="SM01130">
    <property type="entry name" value="DHDPS"/>
    <property type="match status" value="1"/>
</dbReference>
<dbReference type="AlphaFoldDB" id="A0A8J4A7E4"/>
<dbReference type="PIRSF" id="PIRSF001365">
    <property type="entry name" value="DHDPS"/>
    <property type="match status" value="1"/>
</dbReference>
<dbReference type="Proteomes" id="UP000614996">
    <property type="component" value="Unassembled WGS sequence"/>
</dbReference>
<evidence type="ECO:0000313" key="4">
    <source>
        <dbReference type="EMBL" id="GIL25054.1"/>
    </source>
</evidence>
<name>A0A8J4A7E4_9ACTN</name>
<organism evidence="4 5">
    <name type="scientific">Actinocatenispora comari</name>
    <dbReference type="NCBI Taxonomy" id="2807577"/>
    <lineage>
        <taxon>Bacteria</taxon>
        <taxon>Bacillati</taxon>
        <taxon>Actinomycetota</taxon>
        <taxon>Actinomycetes</taxon>
        <taxon>Micromonosporales</taxon>
        <taxon>Micromonosporaceae</taxon>
        <taxon>Actinocatenispora</taxon>
    </lineage>
</organism>
<evidence type="ECO:0000313" key="5">
    <source>
        <dbReference type="Proteomes" id="UP000614996"/>
    </source>
</evidence>
<reference evidence="5" key="1">
    <citation type="journal article" date="2021" name="Int. J. Syst. Evol. Microbiol.">
        <title>Actinocatenispora comari sp. nov., an endophytic actinomycete isolated from aerial parts of Comarum salesowianum.</title>
        <authorList>
            <person name="Oyunbileg N."/>
            <person name="Iizaka Y."/>
            <person name="Hamada M."/>
            <person name="Davaapurev B.O."/>
            <person name="Fukumoto A."/>
            <person name="Tsetseg B."/>
            <person name="Kato F."/>
            <person name="Tamura T."/>
            <person name="Batkhuu J."/>
            <person name="Anzai Y."/>
        </authorList>
    </citation>
    <scope>NUCLEOTIDE SEQUENCE [LARGE SCALE GENOMIC DNA]</scope>
    <source>
        <strain evidence="5">NUM-2625</strain>
    </source>
</reference>
<dbReference type="InterPro" id="IPR002220">
    <property type="entry name" value="DapA-like"/>
</dbReference>
<dbReference type="Gene3D" id="3.20.20.70">
    <property type="entry name" value="Aldolase class I"/>
    <property type="match status" value="1"/>
</dbReference>
<dbReference type="RefSeq" id="WP_207122689.1">
    <property type="nucleotide sequence ID" value="NZ_BOPO01000003.1"/>
</dbReference>
<sequence>MTDAAELIRGVSPVLEVPFHDDGALDETGFARVVDYVLGCGVSSVMFPGYASEFLKLTTDERDRLNTILLKRTGPRDDVAAVVAVQDHATRLAADHARRLVDAGADAVNLLPPYQLGPSVADIHAHVQTVAAAVPETPIVVQYAPEQTGTALDAASIAAIAAERPNVRMVKVESTPPGPFIADLMRQDPVLPAMVGYAGVQLPDALRRGAVGVQPGCSFTELYLDVWNLYAAGDEQAAFDLHRQFLPYISYWMLGSELIVAAEKLISQRRGLFGSAYCRAPAHRLDAEEVAMVDRFLAEFADRLPDLS</sequence>